<organism evidence="1 2">
    <name type="scientific">Micromonospora chersina</name>
    <dbReference type="NCBI Taxonomy" id="47854"/>
    <lineage>
        <taxon>Bacteria</taxon>
        <taxon>Bacillati</taxon>
        <taxon>Actinomycetota</taxon>
        <taxon>Actinomycetes</taxon>
        <taxon>Micromonosporales</taxon>
        <taxon>Micromonosporaceae</taxon>
        <taxon>Micromonospora</taxon>
    </lineage>
</organism>
<sequence>MRIDHLSGGLGVSLAWVSRERLRYFAGVNREEVVLRLSHDQALVLSDWLERMESSRAFAEVVDDRAVWSALHCIGGTLDKSLVDIFSADYTQRLQAARLRLSETLGDFDPGADE</sequence>
<dbReference type="GeneID" id="43277634"/>
<evidence type="ECO:0000313" key="2">
    <source>
        <dbReference type="Proteomes" id="UP000198605"/>
    </source>
</evidence>
<dbReference type="RefSeq" id="WP_244282404.1">
    <property type="nucleotide sequence ID" value="NZ_FMIB01000002.1"/>
</dbReference>
<evidence type="ECO:0000313" key="1">
    <source>
        <dbReference type="EMBL" id="SCL50331.1"/>
    </source>
</evidence>
<dbReference type="Proteomes" id="UP000198605">
    <property type="component" value="Unassembled WGS sequence"/>
</dbReference>
<proteinExistence type="predicted"/>
<keyword evidence="2" id="KW-1185">Reference proteome</keyword>
<dbReference type="EMBL" id="FMIB01000002">
    <property type="protein sequence ID" value="SCL50331.1"/>
    <property type="molecule type" value="Genomic_DNA"/>
</dbReference>
<dbReference type="AlphaFoldDB" id="A0A1C6U8U2"/>
<reference evidence="2" key="1">
    <citation type="submission" date="2016-06" db="EMBL/GenBank/DDBJ databases">
        <authorList>
            <person name="Varghese N."/>
            <person name="Submissions Spin"/>
        </authorList>
    </citation>
    <scope>NUCLEOTIDE SEQUENCE [LARGE SCALE GENOMIC DNA]</scope>
    <source>
        <strain evidence="2">DSM 44151</strain>
    </source>
</reference>
<name>A0A1C6U8U2_9ACTN</name>
<protein>
    <submittedName>
        <fullName evidence="1">Uncharacterized protein</fullName>
    </submittedName>
</protein>
<accession>A0A1C6U8U2</accession>
<gene>
    <name evidence="1" type="ORF">GA0070603_0960</name>
</gene>